<dbReference type="EMBL" id="CACVBM020000854">
    <property type="protein sequence ID" value="CAA7023982.1"/>
    <property type="molecule type" value="Genomic_DNA"/>
</dbReference>
<reference evidence="1" key="1">
    <citation type="submission" date="2020-01" db="EMBL/GenBank/DDBJ databases">
        <authorList>
            <person name="Mishra B."/>
        </authorList>
    </citation>
    <scope>NUCLEOTIDE SEQUENCE [LARGE SCALE GENOMIC DNA]</scope>
</reference>
<evidence type="ECO:0000313" key="2">
    <source>
        <dbReference type="Proteomes" id="UP000467841"/>
    </source>
</evidence>
<keyword evidence="2" id="KW-1185">Reference proteome</keyword>
<comment type="caution">
    <text evidence="1">The sequence shown here is derived from an EMBL/GenBank/DDBJ whole genome shotgun (WGS) entry which is preliminary data.</text>
</comment>
<gene>
    <name evidence="1" type="ORF">MERR_LOCUS11217</name>
</gene>
<name>A0A6D2IBM1_9BRAS</name>
<proteinExistence type="predicted"/>
<accession>A0A6D2IBM1</accession>
<evidence type="ECO:0000313" key="1">
    <source>
        <dbReference type="EMBL" id="CAA7023982.1"/>
    </source>
</evidence>
<dbReference type="Proteomes" id="UP000467841">
    <property type="component" value="Unassembled WGS sequence"/>
</dbReference>
<organism evidence="1 2">
    <name type="scientific">Microthlaspi erraticum</name>
    <dbReference type="NCBI Taxonomy" id="1685480"/>
    <lineage>
        <taxon>Eukaryota</taxon>
        <taxon>Viridiplantae</taxon>
        <taxon>Streptophyta</taxon>
        <taxon>Embryophyta</taxon>
        <taxon>Tracheophyta</taxon>
        <taxon>Spermatophyta</taxon>
        <taxon>Magnoliopsida</taxon>
        <taxon>eudicotyledons</taxon>
        <taxon>Gunneridae</taxon>
        <taxon>Pentapetalae</taxon>
        <taxon>rosids</taxon>
        <taxon>malvids</taxon>
        <taxon>Brassicales</taxon>
        <taxon>Brassicaceae</taxon>
        <taxon>Coluteocarpeae</taxon>
        <taxon>Microthlaspi</taxon>
    </lineage>
</organism>
<dbReference type="AlphaFoldDB" id="A0A6D2IBM1"/>
<protein>
    <submittedName>
        <fullName evidence="1">Uncharacterized protein</fullName>
    </submittedName>
</protein>
<sequence>MNTRNPENLDREDLDLTINLKRSDLIRSLLGNNSAIKSRKVNCTRDFYPVFVSYSLGEGFAPSYAIHYTTERVPAITEIPMYRKPRDQAYK</sequence>